<dbReference type="CDD" id="cd09272">
    <property type="entry name" value="RNase_HI_RT_Ty1"/>
    <property type="match status" value="1"/>
</dbReference>
<dbReference type="PANTHER" id="PTHR11439:SF467">
    <property type="entry name" value="INTEGRASE CATALYTIC DOMAIN-CONTAINING PROTEIN"/>
    <property type="match status" value="1"/>
</dbReference>
<evidence type="ECO:0000313" key="3">
    <source>
        <dbReference type="Proteomes" id="UP000321947"/>
    </source>
</evidence>
<dbReference type="Proteomes" id="UP000321947">
    <property type="component" value="Unassembled WGS sequence"/>
</dbReference>
<comment type="caution">
    <text evidence="2">The sequence shown here is derived from an EMBL/GenBank/DDBJ whole genome shotgun (WGS) entry which is preliminary data.</text>
</comment>
<dbReference type="AlphaFoldDB" id="A0A5D3D5A5"/>
<protein>
    <submittedName>
        <fullName evidence="2">Gag/pol protein</fullName>
    </submittedName>
</protein>
<organism evidence="2 3">
    <name type="scientific">Cucumis melo var. makuwa</name>
    <name type="common">Oriental melon</name>
    <dbReference type="NCBI Taxonomy" id="1194695"/>
    <lineage>
        <taxon>Eukaryota</taxon>
        <taxon>Viridiplantae</taxon>
        <taxon>Streptophyta</taxon>
        <taxon>Embryophyta</taxon>
        <taxon>Tracheophyta</taxon>
        <taxon>Spermatophyta</taxon>
        <taxon>Magnoliopsida</taxon>
        <taxon>eudicotyledons</taxon>
        <taxon>Gunneridae</taxon>
        <taxon>Pentapetalae</taxon>
        <taxon>rosids</taxon>
        <taxon>fabids</taxon>
        <taxon>Cucurbitales</taxon>
        <taxon>Cucurbitaceae</taxon>
        <taxon>Benincaseae</taxon>
        <taxon>Cucumis</taxon>
    </lineage>
</organism>
<keyword evidence="1" id="KW-0812">Transmembrane</keyword>
<evidence type="ECO:0000256" key="1">
    <source>
        <dbReference type="SAM" id="Phobius"/>
    </source>
</evidence>
<dbReference type="PANTHER" id="PTHR11439">
    <property type="entry name" value="GAG-POL-RELATED RETROTRANSPOSON"/>
    <property type="match status" value="1"/>
</dbReference>
<reference evidence="2 3" key="1">
    <citation type="submission" date="2019-08" db="EMBL/GenBank/DDBJ databases">
        <title>Draft genome sequences of two oriental melons (Cucumis melo L. var makuwa).</title>
        <authorList>
            <person name="Kwon S.-Y."/>
        </authorList>
    </citation>
    <scope>NUCLEOTIDE SEQUENCE [LARGE SCALE GENOMIC DNA]</scope>
    <source>
        <strain evidence="3">cv. Chang Bougi</strain>
        <tissue evidence="2">Leaf</tissue>
    </source>
</reference>
<proteinExistence type="predicted"/>
<gene>
    <name evidence="2" type="ORF">E5676_scaffold481G00400</name>
</gene>
<name>A0A5D3D5A5_CUCMM</name>
<dbReference type="EMBL" id="SSTD01007548">
    <property type="protein sequence ID" value="TYK18692.1"/>
    <property type="molecule type" value="Genomic_DNA"/>
</dbReference>
<accession>A0A5D3D5A5</accession>
<evidence type="ECO:0000313" key="2">
    <source>
        <dbReference type="EMBL" id="TYK18692.1"/>
    </source>
</evidence>
<feature type="transmembrane region" description="Helical" evidence="1">
    <location>
        <begin position="12"/>
        <end position="33"/>
    </location>
</feature>
<keyword evidence="1" id="KW-1133">Transmembrane helix</keyword>
<keyword evidence="1" id="KW-0472">Membrane</keyword>
<sequence length="215" mass="24193">MNDTYSVTIMTHLLLSVIVRLEMASICSITYVTIVSSRLIAFSGHSALVLSLYVLAQGVHNPRHGVHLSTEQCPKTIQEVGDMRRIPYASTVGSLMYVMLYTRPDICYAVEIVSRKSTSRSVFTLNEGSVVWRSIKQGCIADSTMEAKFVAACEAAKEAVWLRKFRNDLKVVPNMNLPIILYCDNSGAIANSKEPRNHKQEKHIERKYNLIREIV</sequence>